<keyword evidence="10" id="KW-1185">Reference proteome</keyword>
<dbReference type="EMBL" id="DS999411">
    <property type="protein sequence ID" value="EED34902.1"/>
    <property type="molecule type" value="Genomic_DNA"/>
</dbReference>
<dbReference type="GO" id="GO:0008610">
    <property type="term" value="P:lipid biosynthetic process"/>
    <property type="evidence" value="ECO:0007669"/>
    <property type="project" value="InterPro"/>
</dbReference>
<dbReference type="GO" id="GO:0050479">
    <property type="term" value="F:glyceryl-ether monooxygenase activity"/>
    <property type="evidence" value="ECO:0007669"/>
    <property type="project" value="TreeGrafter"/>
</dbReference>
<dbReference type="GO" id="GO:0012505">
    <property type="term" value="C:endomembrane system"/>
    <property type="evidence" value="ECO:0007669"/>
    <property type="project" value="UniProtKB-SubCell"/>
</dbReference>
<keyword evidence="6 7" id="KW-0472">Membrane</keyword>
<dbReference type="RefSeq" id="WP_009019649.1">
    <property type="nucleotide sequence ID" value="NZ_DS999411.1"/>
</dbReference>
<dbReference type="GO" id="GO:0005506">
    <property type="term" value="F:iron ion binding"/>
    <property type="evidence" value="ECO:0007669"/>
    <property type="project" value="InterPro"/>
</dbReference>
<feature type="transmembrane region" description="Helical" evidence="7">
    <location>
        <begin position="6"/>
        <end position="28"/>
    </location>
</feature>
<keyword evidence="4" id="KW-0560">Oxidoreductase</keyword>
<keyword evidence="5" id="KW-0443">Lipid metabolism</keyword>
<protein>
    <recommendedName>
        <fullName evidence="8">Fatty acid hydroxylase domain-containing protein</fullName>
    </recommendedName>
</protein>
<accession>B8KV53</accession>
<dbReference type="OrthoDB" id="9770329at2"/>
<dbReference type="HOGENOM" id="CLU_033631_0_1_6"/>
<dbReference type="Proteomes" id="UP000004699">
    <property type="component" value="Unassembled WGS sequence"/>
</dbReference>
<keyword evidence="2 7" id="KW-0812">Transmembrane</keyword>
<evidence type="ECO:0000313" key="9">
    <source>
        <dbReference type="EMBL" id="EED34902.1"/>
    </source>
</evidence>
<gene>
    <name evidence="9" type="ORF">NOR51B_842</name>
</gene>
<evidence type="ECO:0000256" key="6">
    <source>
        <dbReference type="ARBA" id="ARBA00023136"/>
    </source>
</evidence>
<evidence type="ECO:0000256" key="3">
    <source>
        <dbReference type="ARBA" id="ARBA00022989"/>
    </source>
</evidence>
<dbReference type="STRING" id="565045.NOR51B_842"/>
<dbReference type="InterPro" id="IPR051689">
    <property type="entry name" value="Sterol_desaturase/TMEM195"/>
</dbReference>
<feature type="transmembrane region" description="Helical" evidence="7">
    <location>
        <begin position="49"/>
        <end position="70"/>
    </location>
</feature>
<dbReference type="GO" id="GO:0006643">
    <property type="term" value="P:membrane lipid metabolic process"/>
    <property type="evidence" value="ECO:0007669"/>
    <property type="project" value="TreeGrafter"/>
</dbReference>
<dbReference type="GO" id="GO:0016020">
    <property type="term" value="C:membrane"/>
    <property type="evidence" value="ECO:0007669"/>
    <property type="project" value="GOC"/>
</dbReference>
<evidence type="ECO:0000256" key="4">
    <source>
        <dbReference type="ARBA" id="ARBA00023002"/>
    </source>
</evidence>
<dbReference type="PANTHER" id="PTHR21624:SF1">
    <property type="entry name" value="ALKYLGLYCEROL MONOOXYGENASE"/>
    <property type="match status" value="1"/>
</dbReference>
<feature type="transmembrane region" description="Helical" evidence="7">
    <location>
        <begin position="90"/>
        <end position="107"/>
    </location>
</feature>
<evidence type="ECO:0000256" key="7">
    <source>
        <dbReference type="SAM" id="Phobius"/>
    </source>
</evidence>
<keyword evidence="3 7" id="KW-1133">Transmembrane helix</keyword>
<evidence type="ECO:0000256" key="5">
    <source>
        <dbReference type="ARBA" id="ARBA00023098"/>
    </source>
</evidence>
<evidence type="ECO:0000256" key="2">
    <source>
        <dbReference type="ARBA" id="ARBA00022692"/>
    </source>
</evidence>
<evidence type="ECO:0000313" key="10">
    <source>
        <dbReference type="Proteomes" id="UP000004699"/>
    </source>
</evidence>
<proteinExistence type="predicted"/>
<name>B8KV53_9GAMM</name>
<dbReference type="InterPro" id="IPR006694">
    <property type="entry name" value="Fatty_acid_hydroxylase"/>
</dbReference>
<dbReference type="Pfam" id="PF04116">
    <property type="entry name" value="FA_hydroxylase"/>
    <property type="match status" value="1"/>
</dbReference>
<evidence type="ECO:0000259" key="8">
    <source>
        <dbReference type="Pfam" id="PF04116"/>
    </source>
</evidence>
<sequence>MEQDIVIQSSAEVVLTATLVIFAVAMLLEGFIPARKPAGSMLWRWSNNFSLGLVSWYTSAVVSTLFVVWLASWTQVANIGLLSKIDAGPVVGFFALLTATQFLSYWVHRAFHRWAWLWPLHVIHHSDTEVDASTTYRHHPLEPLISLPLAAPIVLALGVSPESALAYRLFDVGIQVFSHSNLRLPMPMERVLRRFILTPDFHRVHHCAESHYTNSNYGSLVPWFDYLFGTAKHRNVEDHKDMTLGLEYLRETRDQRLDKLIFAPLRVPGLIRSTAASATNNTPMDDADALAAKVPSH</sequence>
<reference evidence="10" key="1">
    <citation type="journal article" date="2013" name="BMC Microbiol.">
        <title>Taxonomy and evolution of bacteriochlorophyll a-containing members of the OM60/NOR5 clade of marine gammaproteobacteria: description of Luminiphilus syltensis gen. nov., sp. nov., reclassification of Haliea rubra as Pseudohaliea rubra gen. nov., comb. nov., and emendation of Chromatocurvus halotolerans.</title>
        <authorList>
            <person name="Spring S."/>
            <person name="Riedel T."/>
            <person name="Sproer C."/>
            <person name="Yan S."/>
            <person name="Harder J."/>
            <person name="Fuchs B.M."/>
        </authorList>
    </citation>
    <scope>NUCLEOTIDE SEQUENCE [LARGE SCALE GENOMIC DNA]</scope>
    <source>
        <strain evidence="10">NOR51-B</strain>
    </source>
</reference>
<feature type="domain" description="Fatty acid hydroxylase" evidence="8">
    <location>
        <begin position="94"/>
        <end position="230"/>
    </location>
</feature>
<dbReference type="AlphaFoldDB" id="B8KV53"/>
<evidence type="ECO:0000256" key="1">
    <source>
        <dbReference type="ARBA" id="ARBA00004127"/>
    </source>
</evidence>
<organism evidence="9 10">
    <name type="scientific">Luminiphilus syltensis NOR5-1B</name>
    <dbReference type="NCBI Taxonomy" id="565045"/>
    <lineage>
        <taxon>Bacteria</taxon>
        <taxon>Pseudomonadati</taxon>
        <taxon>Pseudomonadota</taxon>
        <taxon>Gammaproteobacteria</taxon>
        <taxon>Cellvibrionales</taxon>
        <taxon>Halieaceae</taxon>
        <taxon>Luminiphilus</taxon>
    </lineage>
</organism>
<dbReference type="eggNOG" id="COG3000">
    <property type="taxonomic scope" value="Bacteria"/>
</dbReference>
<comment type="subcellular location">
    <subcellularLocation>
        <location evidence="1">Endomembrane system</location>
        <topology evidence="1">Multi-pass membrane protein</topology>
    </subcellularLocation>
</comment>
<dbReference type="PANTHER" id="PTHR21624">
    <property type="entry name" value="STEROL DESATURASE-RELATED PROTEIN"/>
    <property type="match status" value="1"/>
</dbReference>